<sequence>MINCFINAVCIGRDDQECANYAKRSKRDDGRTCQSHGEGEHSCNITPTKHQDAVNVNFKMVDNVNFKMEDNGEYVLQIKMINLSSADEDEIQRGKHMAQNGAMLLLYGKMLQDMGEKLIAQSQASIYSIFNMPTPPKLIHV</sequence>
<evidence type="ECO:0000313" key="1">
    <source>
        <dbReference type="EMBL" id="KAL2337796.1"/>
    </source>
</evidence>
<gene>
    <name evidence="1" type="ORF">Fmac_012242</name>
</gene>
<dbReference type="EMBL" id="JBGMDY010000004">
    <property type="protein sequence ID" value="KAL2337796.1"/>
    <property type="molecule type" value="Genomic_DNA"/>
</dbReference>
<dbReference type="Proteomes" id="UP001603857">
    <property type="component" value="Unassembled WGS sequence"/>
</dbReference>
<keyword evidence="2" id="KW-1185">Reference proteome</keyword>
<comment type="caution">
    <text evidence="1">The sequence shown here is derived from an EMBL/GenBank/DDBJ whole genome shotgun (WGS) entry which is preliminary data.</text>
</comment>
<name>A0ABD1MPR8_9FABA</name>
<protein>
    <submittedName>
        <fullName evidence="1">Uncharacterized protein</fullName>
    </submittedName>
</protein>
<accession>A0ABD1MPR8</accession>
<reference evidence="1 2" key="1">
    <citation type="submission" date="2024-08" db="EMBL/GenBank/DDBJ databases">
        <title>Insights into the chromosomal genome structure of Flemingia macrophylla.</title>
        <authorList>
            <person name="Ding Y."/>
            <person name="Zhao Y."/>
            <person name="Bi W."/>
            <person name="Wu M."/>
            <person name="Zhao G."/>
            <person name="Gong Y."/>
            <person name="Li W."/>
            <person name="Zhang P."/>
        </authorList>
    </citation>
    <scope>NUCLEOTIDE SEQUENCE [LARGE SCALE GENOMIC DNA]</scope>
    <source>
        <strain evidence="1">DYQJB</strain>
        <tissue evidence="1">Leaf</tissue>
    </source>
</reference>
<evidence type="ECO:0000313" key="2">
    <source>
        <dbReference type="Proteomes" id="UP001603857"/>
    </source>
</evidence>
<dbReference type="AlphaFoldDB" id="A0ABD1MPR8"/>
<proteinExistence type="predicted"/>
<organism evidence="1 2">
    <name type="scientific">Flemingia macrophylla</name>
    <dbReference type="NCBI Taxonomy" id="520843"/>
    <lineage>
        <taxon>Eukaryota</taxon>
        <taxon>Viridiplantae</taxon>
        <taxon>Streptophyta</taxon>
        <taxon>Embryophyta</taxon>
        <taxon>Tracheophyta</taxon>
        <taxon>Spermatophyta</taxon>
        <taxon>Magnoliopsida</taxon>
        <taxon>eudicotyledons</taxon>
        <taxon>Gunneridae</taxon>
        <taxon>Pentapetalae</taxon>
        <taxon>rosids</taxon>
        <taxon>fabids</taxon>
        <taxon>Fabales</taxon>
        <taxon>Fabaceae</taxon>
        <taxon>Papilionoideae</taxon>
        <taxon>50 kb inversion clade</taxon>
        <taxon>NPAAA clade</taxon>
        <taxon>indigoferoid/millettioid clade</taxon>
        <taxon>Phaseoleae</taxon>
        <taxon>Flemingia</taxon>
    </lineage>
</organism>